<feature type="non-terminal residue" evidence="1">
    <location>
        <position position="211"/>
    </location>
</feature>
<dbReference type="Pfam" id="PF01293">
    <property type="entry name" value="PEPCK_ATP"/>
    <property type="match status" value="1"/>
</dbReference>
<gene>
    <name evidence="1" type="ORF">S12H4_23132</name>
</gene>
<evidence type="ECO:0008006" key="2">
    <source>
        <dbReference type="Google" id="ProtNLM"/>
    </source>
</evidence>
<reference evidence="1" key="1">
    <citation type="journal article" date="2014" name="Front. Microbiol.">
        <title>High frequency of phylogenetically diverse reductive dehalogenase-homologous genes in deep subseafloor sedimentary metagenomes.</title>
        <authorList>
            <person name="Kawai M."/>
            <person name="Futagami T."/>
            <person name="Toyoda A."/>
            <person name="Takaki Y."/>
            <person name="Nishi S."/>
            <person name="Hori S."/>
            <person name="Arai W."/>
            <person name="Tsubouchi T."/>
            <person name="Morono Y."/>
            <person name="Uchiyama I."/>
            <person name="Ito T."/>
            <person name="Fujiyama A."/>
            <person name="Inagaki F."/>
            <person name="Takami H."/>
        </authorList>
    </citation>
    <scope>NUCLEOTIDE SEQUENCE</scope>
    <source>
        <strain evidence="1">Expedition CK06-06</strain>
    </source>
</reference>
<dbReference type="GO" id="GO:0005524">
    <property type="term" value="F:ATP binding"/>
    <property type="evidence" value="ECO:0007669"/>
    <property type="project" value="InterPro"/>
</dbReference>
<dbReference type="PANTHER" id="PTHR30031:SF0">
    <property type="entry name" value="PHOSPHOENOLPYRUVATE CARBOXYKINASE (ATP)"/>
    <property type="match status" value="1"/>
</dbReference>
<name>X1T242_9ZZZZ</name>
<dbReference type="AlphaFoldDB" id="X1T242"/>
<comment type="caution">
    <text evidence="1">The sequence shown here is derived from an EMBL/GenBank/DDBJ whole genome shotgun (WGS) entry which is preliminary data.</text>
</comment>
<dbReference type="GO" id="GO:0006094">
    <property type="term" value="P:gluconeogenesis"/>
    <property type="evidence" value="ECO:0007669"/>
    <property type="project" value="InterPro"/>
</dbReference>
<dbReference type="GO" id="GO:0004612">
    <property type="term" value="F:phosphoenolpyruvate carboxykinase (ATP) activity"/>
    <property type="evidence" value="ECO:0007669"/>
    <property type="project" value="InterPro"/>
</dbReference>
<dbReference type="SUPFAM" id="SSF53795">
    <property type="entry name" value="PEP carboxykinase-like"/>
    <property type="match status" value="1"/>
</dbReference>
<dbReference type="InterPro" id="IPR013035">
    <property type="entry name" value="PEP_carboxykinase_C"/>
</dbReference>
<protein>
    <recommendedName>
        <fullName evidence="2">Phosphoenolpyruvate carboxykinase (ATP)</fullName>
    </recommendedName>
</protein>
<dbReference type="InterPro" id="IPR015994">
    <property type="entry name" value="PEPCK_ATP_CS"/>
</dbReference>
<dbReference type="GO" id="GO:0005829">
    <property type="term" value="C:cytosol"/>
    <property type="evidence" value="ECO:0007669"/>
    <property type="project" value="TreeGrafter"/>
</dbReference>
<organism evidence="1">
    <name type="scientific">marine sediment metagenome</name>
    <dbReference type="NCBI Taxonomy" id="412755"/>
    <lineage>
        <taxon>unclassified sequences</taxon>
        <taxon>metagenomes</taxon>
        <taxon>ecological metagenomes</taxon>
    </lineage>
</organism>
<dbReference type="PANTHER" id="PTHR30031">
    <property type="entry name" value="PHOSPHOENOLPYRUVATE CARBOXYKINASE ATP"/>
    <property type="match status" value="1"/>
</dbReference>
<proteinExistence type="predicted"/>
<dbReference type="PROSITE" id="PS00532">
    <property type="entry name" value="PEPCK_ATP"/>
    <property type="match status" value="1"/>
</dbReference>
<accession>X1T242</accession>
<dbReference type="InterPro" id="IPR001272">
    <property type="entry name" value="PEP_carboxykinase_ATP"/>
</dbReference>
<evidence type="ECO:0000313" key="1">
    <source>
        <dbReference type="EMBL" id="GAI81680.1"/>
    </source>
</evidence>
<sequence>GTGKTTLSADPKRKLIGDDEHGWSDEGIFNFEAGCYAKVIRLSAEHEPEIYNCTRKFGTILENVIFDPASRKIDLDDDHLTENTRASYPLDFIPNAVHEKMVKAHPKNVVFLTADAQGVLPPIARLDMNQAIYHFISGYTSKIAGTELGLGIEPEITFSACFGAPFMVHHPFYYADLLKKRVEKAGARVWLVNTGWVGGKFGVGKRISIRH</sequence>
<feature type="non-terminal residue" evidence="1">
    <location>
        <position position="1"/>
    </location>
</feature>
<dbReference type="EMBL" id="BARW01012211">
    <property type="protein sequence ID" value="GAI81680.1"/>
    <property type="molecule type" value="Genomic_DNA"/>
</dbReference>
<dbReference type="Gene3D" id="3.90.228.20">
    <property type="match status" value="2"/>
</dbReference>